<dbReference type="Pfam" id="PF01288">
    <property type="entry name" value="HPPK"/>
    <property type="match status" value="1"/>
</dbReference>
<evidence type="ECO:0000256" key="3">
    <source>
        <dbReference type="ARBA" id="ARBA00013253"/>
    </source>
</evidence>
<reference evidence="15" key="1">
    <citation type="journal article" date="2019" name="Int. J. Syst. Evol. Microbiol.">
        <title>The Global Catalogue of Microorganisms (GCM) 10K type strain sequencing project: providing services to taxonomists for standard genome sequencing and annotation.</title>
        <authorList>
            <consortium name="The Broad Institute Genomics Platform"/>
            <consortium name="The Broad Institute Genome Sequencing Center for Infectious Disease"/>
            <person name="Wu L."/>
            <person name="Ma J."/>
        </authorList>
    </citation>
    <scope>NUCLEOTIDE SEQUENCE [LARGE SCALE GENOMIC DNA]</scope>
    <source>
        <strain evidence="15">JCM 17927</strain>
    </source>
</reference>
<dbReference type="InterPro" id="IPR035907">
    <property type="entry name" value="Hppk_sf"/>
</dbReference>
<evidence type="ECO:0000256" key="5">
    <source>
        <dbReference type="ARBA" id="ARBA00022679"/>
    </source>
</evidence>
<organism evidence="14 15">
    <name type="scientific">Nibrella saemangeumensis</name>
    <dbReference type="NCBI Taxonomy" id="1084526"/>
    <lineage>
        <taxon>Bacteria</taxon>
        <taxon>Pseudomonadati</taxon>
        <taxon>Bacteroidota</taxon>
        <taxon>Cytophagia</taxon>
        <taxon>Cytophagales</taxon>
        <taxon>Spirosomataceae</taxon>
        <taxon>Nibrella</taxon>
    </lineage>
</organism>
<evidence type="ECO:0000256" key="4">
    <source>
        <dbReference type="ARBA" id="ARBA00016218"/>
    </source>
</evidence>
<comment type="caution">
    <text evidence="14">The sequence shown here is derived from an EMBL/GenBank/DDBJ whole genome shotgun (WGS) entry which is preliminary data.</text>
</comment>
<evidence type="ECO:0000256" key="10">
    <source>
        <dbReference type="ARBA" id="ARBA00029409"/>
    </source>
</evidence>
<keyword evidence="15" id="KW-1185">Reference proteome</keyword>
<dbReference type="RefSeq" id="WP_345243994.1">
    <property type="nucleotide sequence ID" value="NZ_BAABHD010000028.1"/>
</dbReference>
<proteinExistence type="inferred from homology"/>
<keyword evidence="6" id="KW-0547">Nucleotide-binding</keyword>
<comment type="function">
    <text evidence="10">Catalyzes the transfer of pyrophosphate from adenosine triphosphate (ATP) to 6-hydroxymethyl-7,8-dihydropterin, an enzymatic step in folate biosynthesis pathway.</text>
</comment>
<comment type="pathway">
    <text evidence="1">Cofactor biosynthesis; tetrahydrofolate biosynthesis; 2-amino-4-hydroxy-6-hydroxymethyl-7,8-dihydropteridine diphosphate from 7,8-dihydroneopterin triphosphate: step 4/4.</text>
</comment>
<dbReference type="Proteomes" id="UP001501175">
    <property type="component" value="Unassembled WGS sequence"/>
</dbReference>
<evidence type="ECO:0000256" key="2">
    <source>
        <dbReference type="ARBA" id="ARBA00005810"/>
    </source>
</evidence>
<evidence type="ECO:0000259" key="13">
    <source>
        <dbReference type="PROSITE" id="PS00794"/>
    </source>
</evidence>
<evidence type="ECO:0000313" key="14">
    <source>
        <dbReference type="EMBL" id="GAA4456271.1"/>
    </source>
</evidence>
<evidence type="ECO:0000256" key="9">
    <source>
        <dbReference type="ARBA" id="ARBA00022909"/>
    </source>
</evidence>
<dbReference type="PROSITE" id="PS00794">
    <property type="entry name" value="HPPK"/>
    <property type="match status" value="1"/>
</dbReference>
<dbReference type="NCBIfam" id="TIGR01498">
    <property type="entry name" value="folK"/>
    <property type="match status" value="1"/>
</dbReference>
<evidence type="ECO:0000256" key="1">
    <source>
        <dbReference type="ARBA" id="ARBA00005051"/>
    </source>
</evidence>
<dbReference type="SUPFAM" id="SSF55083">
    <property type="entry name" value="6-hydroxymethyl-7,8-dihydropterin pyrophosphokinase, HPPK"/>
    <property type="match status" value="1"/>
</dbReference>
<protein>
    <recommendedName>
        <fullName evidence="4">2-amino-4-hydroxy-6-hydroxymethyldihydropteridine pyrophosphokinase</fullName>
        <ecNumber evidence="3">2.7.6.3</ecNumber>
    </recommendedName>
    <alternativeName>
        <fullName evidence="11">6-hydroxymethyl-7,8-dihydropterin pyrophosphokinase</fullName>
    </alternativeName>
    <alternativeName>
        <fullName evidence="12">7,8-dihydro-6-hydroxymethylpterin-pyrophosphokinase</fullName>
    </alternativeName>
</protein>
<keyword evidence="5" id="KW-0808">Transferase</keyword>
<evidence type="ECO:0000256" key="8">
    <source>
        <dbReference type="ARBA" id="ARBA00022840"/>
    </source>
</evidence>
<evidence type="ECO:0000256" key="12">
    <source>
        <dbReference type="ARBA" id="ARBA00033413"/>
    </source>
</evidence>
<keyword evidence="8" id="KW-0067">ATP-binding</keyword>
<gene>
    <name evidence="14" type="primary">folK</name>
    <name evidence="14" type="ORF">GCM10023189_25210</name>
</gene>
<accession>A0ABP8MUE0</accession>
<evidence type="ECO:0000256" key="11">
    <source>
        <dbReference type="ARBA" id="ARBA00029766"/>
    </source>
</evidence>
<keyword evidence="9" id="KW-0289">Folate biosynthesis</keyword>
<dbReference type="CDD" id="cd00483">
    <property type="entry name" value="HPPK"/>
    <property type="match status" value="1"/>
</dbReference>
<dbReference type="PANTHER" id="PTHR43071">
    <property type="entry name" value="2-AMINO-4-HYDROXY-6-HYDROXYMETHYLDIHYDROPTERIDINE PYROPHOSPHOKINASE"/>
    <property type="match status" value="1"/>
</dbReference>
<evidence type="ECO:0000313" key="15">
    <source>
        <dbReference type="Proteomes" id="UP001501175"/>
    </source>
</evidence>
<feature type="domain" description="7,8-dihydro-6-hydroxymethylpterin-pyrophosphokinase" evidence="13">
    <location>
        <begin position="86"/>
        <end position="97"/>
    </location>
</feature>
<dbReference type="Gene3D" id="3.30.70.560">
    <property type="entry name" value="7,8-Dihydro-6-hydroxymethylpterin-pyrophosphokinase HPPK"/>
    <property type="match status" value="1"/>
</dbReference>
<evidence type="ECO:0000256" key="6">
    <source>
        <dbReference type="ARBA" id="ARBA00022741"/>
    </source>
</evidence>
<dbReference type="EC" id="2.7.6.3" evidence="3"/>
<keyword evidence="7" id="KW-0418">Kinase</keyword>
<dbReference type="EMBL" id="BAABHD010000028">
    <property type="protein sequence ID" value="GAA4456271.1"/>
    <property type="molecule type" value="Genomic_DNA"/>
</dbReference>
<comment type="similarity">
    <text evidence="2">Belongs to the HPPK family.</text>
</comment>
<dbReference type="PANTHER" id="PTHR43071:SF1">
    <property type="entry name" value="2-AMINO-4-HYDROXY-6-HYDROXYMETHYLDIHYDROPTERIDINE PYROPHOSPHOKINASE"/>
    <property type="match status" value="1"/>
</dbReference>
<name>A0ABP8MUE0_9BACT</name>
<dbReference type="InterPro" id="IPR000550">
    <property type="entry name" value="Hppk"/>
</dbReference>
<evidence type="ECO:0000256" key="7">
    <source>
        <dbReference type="ARBA" id="ARBA00022777"/>
    </source>
</evidence>
<sequence>MDVYLLLGANLGERSATVMKARELIHLLIGPVTRVSALYETAPWGVTDQPSFLNQVLVTETDMSPQRVLDQIQTIEQNLGRIRYDKWGARVIDIDILYYSQYVFQSDRLAIPHPYLHQRRFTLVPLCEIAPDFVHPLLAKTNLTLLAECKDQGQVVKLDD</sequence>